<dbReference type="GO" id="GO:0046872">
    <property type="term" value="F:metal ion binding"/>
    <property type="evidence" value="ECO:0007669"/>
    <property type="project" value="UniProtKB-KW"/>
</dbReference>
<dbReference type="GO" id="GO:0006508">
    <property type="term" value="P:proteolysis"/>
    <property type="evidence" value="ECO:0007669"/>
    <property type="project" value="UniProtKB-KW"/>
</dbReference>
<comment type="cofactor">
    <cofactor evidence="2">
        <name>Mg(2+)</name>
        <dbReference type="ChEBI" id="CHEBI:18420"/>
    </cofactor>
</comment>
<evidence type="ECO:0000256" key="6">
    <source>
        <dbReference type="ARBA" id="ARBA00022670"/>
    </source>
</evidence>
<dbReference type="GO" id="GO:0008237">
    <property type="term" value="F:metallopeptidase activity"/>
    <property type="evidence" value="ECO:0007669"/>
    <property type="project" value="UniProtKB-KW"/>
</dbReference>
<dbReference type="Gene3D" id="3.40.1830.10">
    <property type="entry name" value="Thermophilic metalloprotease (M29)"/>
    <property type="match status" value="1"/>
</dbReference>
<evidence type="ECO:0000313" key="11">
    <source>
        <dbReference type="Proteomes" id="UP000323917"/>
    </source>
</evidence>
<dbReference type="KEGG" id="bgok:Pr1d_22550"/>
<dbReference type="SUPFAM" id="SSF144052">
    <property type="entry name" value="Thermophilic metalloprotease-like"/>
    <property type="match status" value="1"/>
</dbReference>
<gene>
    <name evidence="10" type="ORF">Pr1d_22550</name>
</gene>
<dbReference type="EMBL" id="CP042913">
    <property type="protein sequence ID" value="QEG34966.1"/>
    <property type="molecule type" value="Genomic_DNA"/>
</dbReference>
<dbReference type="PANTHER" id="PTHR34448">
    <property type="entry name" value="AMINOPEPTIDASE"/>
    <property type="match status" value="1"/>
</dbReference>
<comment type="similarity">
    <text evidence="4">Belongs to the peptidase M29 family.</text>
</comment>
<dbReference type="GO" id="GO:0004177">
    <property type="term" value="F:aminopeptidase activity"/>
    <property type="evidence" value="ECO:0007669"/>
    <property type="project" value="UniProtKB-KW"/>
</dbReference>
<accession>A0A5B9QDE9</accession>
<sequence>MHDSRIDKLANLLLDHSCSLKSGEHILIEAFDLPEPNLVTALVEGAAERGAVPLVSWKNNAILRSLYRTATEASMKAAAEFEGARMKSVQAYVGIRGAYNSSQFADVPHDRMDLFQQHWWKQVHGAVRVPDTKWVVLRYPTDSFAQAANKSTSAFEDFFFDVCTADYKAMGKAQEPLVARMQAADRVRITAPGTALEFSIKDIPVIPCNGERNIPDGEVFTAPVRDSINGIIRFNTQSRYQGTVFSDIEFEFKDGKIIRAESSDTERINAILDSDEGARYCGEWSLGTNNRVREPMLDTLFDEKIGGSFHLTPGQAYEEADNGNNSRIHWDLVLIQRADYGGGDIWFDDELIRKDGHFLPADLKELNAGL</sequence>
<comment type="cofactor">
    <cofactor evidence="1">
        <name>Co(2+)</name>
        <dbReference type="ChEBI" id="CHEBI:48828"/>
    </cofactor>
</comment>
<dbReference type="InterPro" id="IPR035097">
    <property type="entry name" value="M29_N-terminal"/>
</dbReference>
<dbReference type="AlphaFoldDB" id="A0A5B9QDE9"/>
<dbReference type="InterPro" id="IPR000787">
    <property type="entry name" value="Peptidase_M29"/>
</dbReference>
<dbReference type="OrthoDB" id="9803993at2"/>
<keyword evidence="7" id="KW-0479">Metal-binding</keyword>
<dbReference type="Pfam" id="PF02073">
    <property type="entry name" value="Peptidase_M29"/>
    <property type="match status" value="1"/>
</dbReference>
<dbReference type="EC" id="3.4.11.-" evidence="10"/>
<name>A0A5B9QDE9_9BACT</name>
<evidence type="ECO:0000256" key="2">
    <source>
        <dbReference type="ARBA" id="ARBA00001946"/>
    </source>
</evidence>
<evidence type="ECO:0000256" key="8">
    <source>
        <dbReference type="ARBA" id="ARBA00022801"/>
    </source>
</evidence>
<evidence type="ECO:0000313" key="10">
    <source>
        <dbReference type="EMBL" id="QEG34966.1"/>
    </source>
</evidence>
<evidence type="ECO:0000256" key="5">
    <source>
        <dbReference type="ARBA" id="ARBA00022438"/>
    </source>
</evidence>
<evidence type="ECO:0000256" key="7">
    <source>
        <dbReference type="ARBA" id="ARBA00022723"/>
    </source>
</evidence>
<keyword evidence="5 10" id="KW-0031">Aminopeptidase</keyword>
<evidence type="ECO:0000256" key="4">
    <source>
        <dbReference type="ARBA" id="ARBA00008236"/>
    </source>
</evidence>
<protein>
    <submittedName>
        <fullName evidence="10">Aminopeptidase T</fullName>
        <ecNumber evidence="10">3.4.11.-</ecNumber>
    </submittedName>
</protein>
<dbReference type="InterPro" id="IPR052170">
    <property type="entry name" value="M29_Exopeptidase"/>
</dbReference>
<evidence type="ECO:0000256" key="9">
    <source>
        <dbReference type="ARBA" id="ARBA00023049"/>
    </source>
</evidence>
<organism evidence="10 11">
    <name type="scientific">Bythopirellula goksoeyrii</name>
    <dbReference type="NCBI Taxonomy" id="1400387"/>
    <lineage>
        <taxon>Bacteria</taxon>
        <taxon>Pseudomonadati</taxon>
        <taxon>Planctomycetota</taxon>
        <taxon>Planctomycetia</taxon>
        <taxon>Pirellulales</taxon>
        <taxon>Lacipirellulaceae</taxon>
        <taxon>Bythopirellula</taxon>
    </lineage>
</organism>
<evidence type="ECO:0000256" key="1">
    <source>
        <dbReference type="ARBA" id="ARBA00001941"/>
    </source>
</evidence>
<keyword evidence="6" id="KW-0645">Protease</keyword>
<reference evidence="10 11" key="1">
    <citation type="submission" date="2019-08" db="EMBL/GenBank/DDBJ databases">
        <title>Deep-cultivation of Planctomycetes and their phenomic and genomic characterization uncovers novel biology.</title>
        <authorList>
            <person name="Wiegand S."/>
            <person name="Jogler M."/>
            <person name="Boedeker C."/>
            <person name="Pinto D."/>
            <person name="Vollmers J."/>
            <person name="Rivas-Marin E."/>
            <person name="Kohn T."/>
            <person name="Peeters S.H."/>
            <person name="Heuer A."/>
            <person name="Rast P."/>
            <person name="Oberbeckmann S."/>
            <person name="Bunk B."/>
            <person name="Jeske O."/>
            <person name="Meyerdierks A."/>
            <person name="Storesund J.E."/>
            <person name="Kallscheuer N."/>
            <person name="Luecker S."/>
            <person name="Lage O.M."/>
            <person name="Pohl T."/>
            <person name="Merkel B.J."/>
            <person name="Hornburger P."/>
            <person name="Mueller R.-W."/>
            <person name="Bruemmer F."/>
            <person name="Labrenz M."/>
            <person name="Spormann A.M."/>
            <person name="Op den Camp H."/>
            <person name="Overmann J."/>
            <person name="Amann R."/>
            <person name="Jetten M.S.M."/>
            <person name="Mascher T."/>
            <person name="Medema M.H."/>
            <person name="Devos D.P."/>
            <person name="Kaster A.-K."/>
            <person name="Ovreas L."/>
            <person name="Rohde M."/>
            <person name="Galperin M.Y."/>
            <person name="Jogler C."/>
        </authorList>
    </citation>
    <scope>NUCLEOTIDE SEQUENCE [LARGE SCALE GENOMIC DNA]</scope>
    <source>
        <strain evidence="10 11">Pr1d</strain>
    </source>
</reference>
<dbReference type="RefSeq" id="WP_148073534.1">
    <property type="nucleotide sequence ID" value="NZ_CP042913.1"/>
</dbReference>
<evidence type="ECO:0000256" key="3">
    <source>
        <dbReference type="ARBA" id="ARBA00001947"/>
    </source>
</evidence>
<keyword evidence="8 10" id="KW-0378">Hydrolase</keyword>
<comment type="cofactor">
    <cofactor evidence="3">
        <name>Zn(2+)</name>
        <dbReference type="ChEBI" id="CHEBI:29105"/>
    </cofactor>
</comment>
<keyword evidence="11" id="KW-1185">Reference proteome</keyword>
<proteinExistence type="inferred from homology"/>
<dbReference type="Proteomes" id="UP000323917">
    <property type="component" value="Chromosome"/>
</dbReference>
<dbReference type="PANTHER" id="PTHR34448:SF1">
    <property type="entry name" value="BLL6088 PROTEIN"/>
    <property type="match status" value="1"/>
</dbReference>
<keyword evidence="9" id="KW-0482">Metalloprotease</keyword>